<sequence>MRLRAGLSQKQLAELARVSQPNLSAYESGKRTPQPETIGRIMAALRRRPSEMLAEHRQEALEIAERHRAHNVRVFGSAVRGEDTPASDLDLLVDLEPGATLFDLSELRLDMVELLGVEVDIIPSGATGPVMDRILSEAVPL</sequence>
<evidence type="ECO:0000256" key="3">
    <source>
        <dbReference type="ARBA" id="ARBA00022679"/>
    </source>
</evidence>
<keyword evidence="6" id="KW-0547">Nucleotide-binding</keyword>
<evidence type="ECO:0000313" key="12">
    <source>
        <dbReference type="Proteomes" id="UP000643279"/>
    </source>
</evidence>
<dbReference type="InterPro" id="IPR010982">
    <property type="entry name" value="Lambda_DNA-bd_dom_sf"/>
</dbReference>
<dbReference type="RefSeq" id="WP_229748566.1">
    <property type="nucleotide sequence ID" value="NZ_BMFW01000025.1"/>
</dbReference>
<evidence type="ECO:0000256" key="4">
    <source>
        <dbReference type="ARBA" id="ARBA00022695"/>
    </source>
</evidence>
<reference evidence="12" key="1">
    <citation type="journal article" date="2019" name="Int. J. Syst. Evol. Microbiol.">
        <title>The Global Catalogue of Microorganisms (GCM) 10K type strain sequencing project: providing services to taxonomists for standard genome sequencing and annotation.</title>
        <authorList>
            <consortium name="The Broad Institute Genomics Platform"/>
            <consortium name="The Broad Institute Genome Sequencing Center for Infectious Disease"/>
            <person name="Wu L."/>
            <person name="Ma J."/>
        </authorList>
    </citation>
    <scope>NUCLEOTIDE SEQUENCE [LARGE SCALE GENOMIC DNA]</scope>
    <source>
        <strain evidence="12">CGMCC 1.12778</strain>
    </source>
</reference>
<protein>
    <recommendedName>
        <fullName evidence="10">HTH cro/C1-type domain-containing protein</fullName>
    </recommendedName>
</protein>
<dbReference type="Gene3D" id="3.30.460.10">
    <property type="entry name" value="Beta Polymerase, domain 2"/>
    <property type="match status" value="1"/>
</dbReference>
<dbReference type="PANTHER" id="PTHR33571:SF12">
    <property type="entry name" value="BSL3053 PROTEIN"/>
    <property type="match status" value="1"/>
</dbReference>
<dbReference type="InterPro" id="IPR052038">
    <property type="entry name" value="Type-VII_TA_antitoxin"/>
</dbReference>
<proteinExistence type="inferred from homology"/>
<gene>
    <name evidence="11" type="ORF">GCM10007170_36470</name>
</gene>
<organism evidence="11 12">
    <name type="scientific">Arthrobacter liuii</name>
    <dbReference type="NCBI Taxonomy" id="1476996"/>
    <lineage>
        <taxon>Bacteria</taxon>
        <taxon>Bacillati</taxon>
        <taxon>Actinomycetota</taxon>
        <taxon>Actinomycetes</taxon>
        <taxon>Micrococcales</taxon>
        <taxon>Micrococcaceae</taxon>
        <taxon>Arthrobacter</taxon>
    </lineage>
</organism>
<keyword evidence="3" id="KW-0808">Transferase</keyword>
<dbReference type="Proteomes" id="UP000643279">
    <property type="component" value="Unassembled WGS sequence"/>
</dbReference>
<dbReference type="InterPro" id="IPR001387">
    <property type="entry name" value="Cro/C1-type_HTH"/>
</dbReference>
<dbReference type="InterPro" id="IPR043519">
    <property type="entry name" value="NT_sf"/>
</dbReference>
<evidence type="ECO:0000256" key="6">
    <source>
        <dbReference type="ARBA" id="ARBA00022741"/>
    </source>
</evidence>
<dbReference type="PROSITE" id="PS50943">
    <property type="entry name" value="HTH_CROC1"/>
    <property type="match status" value="1"/>
</dbReference>
<keyword evidence="5" id="KW-0479">Metal-binding</keyword>
<evidence type="ECO:0000313" key="11">
    <source>
        <dbReference type="EMBL" id="GGI00103.1"/>
    </source>
</evidence>
<accession>A0ABQ2AZV3</accession>
<evidence type="ECO:0000256" key="2">
    <source>
        <dbReference type="ARBA" id="ARBA00022649"/>
    </source>
</evidence>
<comment type="similarity">
    <text evidence="9">Belongs to the MntA antitoxin family.</text>
</comment>
<name>A0ABQ2AZV3_9MICC</name>
<evidence type="ECO:0000256" key="1">
    <source>
        <dbReference type="ARBA" id="ARBA00001946"/>
    </source>
</evidence>
<evidence type="ECO:0000256" key="5">
    <source>
        <dbReference type="ARBA" id="ARBA00022723"/>
    </source>
</evidence>
<dbReference type="PANTHER" id="PTHR33571">
    <property type="entry name" value="SSL8005 PROTEIN"/>
    <property type="match status" value="1"/>
</dbReference>
<keyword evidence="4" id="KW-0548">Nucleotidyltransferase</keyword>
<dbReference type="Pfam" id="PF01909">
    <property type="entry name" value="NTP_transf_2"/>
    <property type="match status" value="1"/>
</dbReference>
<dbReference type="EMBL" id="BMFW01000025">
    <property type="protein sequence ID" value="GGI00103.1"/>
    <property type="molecule type" value="Genomic_DNA"/>
</dbReference>
<keyword evidence="2" id="KW-1277">Toxin-antitoxin system</keyword>
<dbReference type="CDD" id="cd00093">
    <property type="entry name" value="HTH_XRE"/>
    <property type="match status" value="1"/>
</dbReference>
<evidence type="ECO:0000256" key="7">
    <source>
        <dbReference type="ARBA" id="ARBA00022840"/>
    </source>
</evidence>
<dbReference type="InterPro" id="IPR002934">
    <property type="entry name" value="Polymerase_NTP_transf_dom"/>
</dbReference>
<keyword evidence="8" id="KW-0460">Magnesium</keyword>
<comment type="caution">
    <text evidence="11">The sequence shown here is derived from an EMBL/GenBank/DDBJ whole genome shotgun (WGS) entry which is preliminary data.</text>
</comment>
<evidence type="ECO:0000256" key="8">
    <source>
        <dbReference type="ARBA" id="ARBA00022842"/>
    </source>
</evidence>
<evidence type="ECO:0000259" key="10">
    <source>
        <dbReference type="PROSITE" id="PS50943"/>
    </source>
</evidence>
<dbReference type="SUPFAM" id="SSF47413">
    <property type="entry name" value="lambda repressor-like DNA-binding domains"/>
    <property type="match status" value="1"/>
</dbReference>
<keyword evidence="7" id="KW-0067">ATP-binding</keyword>
<evidence type="ECO:0000256" key="9">
    <source>
        <dbReference type="ARBA" id="ARBA00038276"/>
    </source>
</evidence>
<dbReference type="SUPFAM" id="SSF81301">
    <property type="entry name" value="Nucleotidyltransferase"/>
    <property type="match status" value="1"/>
</dbReference>
<dbReference type="Gene3D" id="1.10.260.40">
    <property type="entry name" value="lambda repressor-like DNA-binding domains"/>
    <property type="match status" value="1"/>
</dbReference>
<dbReference type="CDD" id="cd05403">
    <property type="entry name" value="NT_KNTase_like"/>
    <property type="match status" value="1"/>
</dbReference>
<comment type="cofactor">
    <cofactor evidence="1">
        <name>Mg(2+)</name>
        <dbReference type="ChEBI" id="CHEBI:18420"/>
    </cofactor>
</comment>
<dbReference type="SMART" id="SM00530">
    <property type="entry name" value="HTH_XRE"/>
    <property type="match status" value="1"/>
</dbReference>
<keyword evidence="12" id="KW-1185">Reference proteome</keyword>
<feature type="domain" description="HTH cro/C1-type" evidence="10">
    <location>
        <begin position="1"/>
        <end position="52"/>
    </location>
</feature>
<dbReference type="Pfam" id="PF01381">
    <property type="entry name" value="HTH_3"/>
    <property type="match status" value="1"/>
</dbReference>